<dbReference type="Proteomes" id="UP000770661">
    <property type="component" value="Unassembled WGS sequence"/>
</dbReference>
<evidence type="ECO:0000256" key="1">
    <source>
        <dbReference type="SAM" id="MobiDB-lite"/>
    </source>
</evidence>
<proteinExistence type="predicted"/>
<comment type="caution">
    <text evidence="2">The sequence shown here is derived from an EMBL/GenBank/DDBJ whole genome shotgun (WGS) entry which is preliminary data.</text>
</comment>
<dbReference type="EMBL" id="JACEEZ010000156">
    <property type="protein sequence ID" value="KAG0730484.1"/>
    <property type="molecule type" value="Genomic_DNA"/>
</dbReference>
<sequence>MEIEASPALRGGRLEKWGDYWKSVVYDYKEVVLETAVESRNRPLKATAYVSIIAGILYAVKTNPDERDYRDVLLKYCNESALLSARVRNAEVDDHLHYMGDCFDHGLVRRLSIGICSFLWVDNYSKECGVFKSQCGYLKPQYLTFHERVQDVGFLGRWWWTHQRMREFDVNHQELPHTEDSALNQRLELPPQQQYSRQHTRRPVLRQSSGIPERAGSVPGRAAGLDCDLSTPL</sequence>
<accession>A0A8J4YYX0</accession>
<evidence type="ECO:0000313" key="2">
    <source>
        <dbReference type="EMBL" id="KAG0730484.1"/>
    </source>
</evidence>
<dbReference type="PANTHER" id="PTHR21435">
    <property type="entry name" value="MITOCHONDRIAL IMPORT INNER MEMBRANE TRANSLOCASE SUBUNIT TIM29"/>
    <property type="match status" value="1"/>
</dbReference>
<protein>
    <submittedName>
        <fullName evidence="2">Mitochondrial import inner membrane translocase subunit Tim29</fullName>
    </submittedName>
</protein>
<evidence type="ECO:0000313" key="3">
    <source>
        <dbReference type="Proteomes" id="UP000770661"/>
    </source>
</evidence>
<dbReference type="AlphaFoldDB" id="A0A8J4YYX0"/>
<dbReference type="GO" id="GO:0042721">
    <property type="term" value="C:TIM22 mitochondrial import inner membrane insertion complex"/>
    <property type="evidence" value="ECO:0007669"/>
    <property type="project" value="InterPro"/>
</dbReference>
<reference evidence="2" key="1">
    <citation type="submission" date="2020-07" db="EMBL/GenBank/DDBJ databases">
        <title>The High-quality genome of the commercially important snow crab, Chionoecetes opilio.</title>
        <authorList>
            <person name="Jeong J.-H."/>
            <person name="Ryu S."/>
        </authorList>
    </citation>
    <scope>NUCLEOTIDE SEQUENCE</scope>
    <source>
        <strain evidence="2">MADBK_172401_WGS</strain>
        <tissue evidence="2">Digestive gland</tissue>
    </source>
</reference>
<dbReference type="Pfam" id="PF10171">
    <property type="entry name" value="Tim29"/>
    <property type="match status" value="1"/>
</dbReference>
<organism evidence="2 3">
    <name type="scientific">Chionoecetes opilio</name>
    <name type="common">Atlantic snow crab</name>
    <name type="synonym">Cancer opilio</name>
    <dbReference type="NCBI Taxonomy" id="41210"/>
    <lineage>
        <taxon>Eukaryota</taxon>
        <taxon>Metazoa</taxon>
        <taxon>Ecdysozoa</taxon>
        <taxon>Arthropoda</taxon>
        <taxon>Crustacea</taxon>
        <taxon>Multicrustacea</taxon>
        <taxon>Malacostraca</taxon>
        <taxon>Eumalacostraca</taxon>
        <taxon>Eucarida</taxon>
        <taxon>Decapoda</taxon>
        <taxon>Pleocyemata</taxon>
        <taxon>Brachyura</taxon>
        <taxon>Eubrachyura</taxon>
        <taxon>Majoidea</taxon>
        <taxon>Majidae</taxon>
        <taxon>Chionoecetes</taxon>
    </lineage>
</organism>
<name>A0A8J4YYX0_CHIOP</name>
<dbReference type="InterPro" id="IPR019322">
    <property type="entry name" value="TIMM29"/>
</dbReference>
<dbReference type="OrthoDB" id="5970620at2759"/>
<dbReference type="PANTHER" id="PTHR21435:SF1">
    <property type="entry name" value="MITOCHONDRIAL IMPORT INNER MEMBRANE TRANSLOCASE SUBUNIT TIM29"/>
    <property type="match status" value="1"/>
</dbReference>
<keyword evidence="3" id="KW-1185">Reference proteome</keyword>
<dbReference type="GO" id="GO:0045039">
    <property type="term" value="P:protein insertion into mitochondrial inner membrane"/>
    <property type="evidence" value="ECO:0007669"/>
    <property type="project" value="TreeGrafter"/>
</dbReference>
<feature type="region of interest" description="Disordered" evidence="1">
    <location>
        <begin position="189"/>
        <end position="233"/>
    </location>
</feature>
<gene>
    <name evidence="2" type="primary">TIMM29</name>
    <name evidence="2" type="ORF">GWK47_028189</name>
</gene>